<feature type="region of interest" description="Disordered" evidence="1">
    <location>
        <begin position="53"/>
        <end position="86"/>
    </location>
</feature>
<dbReference type="Proteomes" id="UP000011087">
    <property type="component" value="Unassembled WGS sequence"/>
</dbReference>
<feature type="compositionally biased region" description="Basic and acidic residues" evidence="1">
    <location>
        <begin position="380"/>
        <end position="391"/>
    </location>
</feature>
<reference evidence="3 5" key="1">
    <citation type="journal article" date="2012" name="Nature">
        <title>Algal genomes reveal evolutionary mosaicism and the fate of nucleomorphs.</title>
        <authorList>
            <consortium name="DOE Joint Genome Institute"/>
            <person name="Curtis B.A."/>
            <person name="Tanifuji G."/>
            <person name="Burki F."/>
            <person name="Gruber A."/>
            <person name="Irimia M."/>
            <person name="Maruyama S."/>
            <person name="Arias M.C."/>
            <person name="Ball S.G."/>
            <person name="Gile G.H."/>
            <person name="Hirakawa Y."/>
            <person name="Hopkins J.F."/>
            <person name="Kuo A."/>
            <person name="Rensing S.A."/>
            <person name="Schmutz J."/>
            <person name="Symeonidi A."/>
            <person name="Elias M."/>
            <person name="Eveleigh R.J."/>
            <person name="Herman E.K."/>
            <person name="Klute M.J."/>
            <person name="Nakayama T."/>
            <person name="Obornik M."/>
            <person name="Reyes-Prieto A."/>
            <person name="Armbrust E.V."/>
            <person name="Aves S.J."/>
            <person name="Beiko R.G."/>
            <person name="Coutinho P."/>
            <person name="Dacks J.B."/>
            <person name="Durnford D.G."/>
            <person name="Fast N.M."/>
            <person name="Green B.R."/>
            <person name="Grisdale C.J."/>
            <person name="Hempel F."/>
            <person name="Henrissat B."/>
            <person name="Hoppner M.P."/>
            <person name="Ishida K."/>
            <person name="Kim E."/>
            <person name="Koreny L."/>
            <person name="Kroth P.G."/>
            <person name="Liu Y."/>
            <person name="Malik S.B."/>
            <person name="Maier U.G."/>
            <person name="McRose D."/>
            <person name="Mock T."/>
            <person name="Neilson J.A."/>
            <person name="Onodera N.T."/>
            <person name="Poole A.M."/>
            <person name="Pritham E.J."/>
            <person name="Richards T.A."/>
            <person name="Rocap G."/>
            <person name="Roy S.W."/>
            <person name="Sarai C."/>
            <person name="Schaack S."/>
            <person name="Shirato S."/>
            <person name="Slamovits C.H."/>
            <person name="Spencer D.F."/>
            <person name="Suzuki S."/>
            <person name="Worden A.Z."/>
            <person name="Zauner S."/>
            <person name="Barry K."/>
            <person name="Bell C."/>
            <person name="Bharti A.K."/>
            <person name="Crow J.A."/>
            <person name="Grimwood J."/>
            <person name="Kramer R."/>
            <person name="Lindquist E."/>
            <person name="Lucas S."/>
            <person name="Salamov A."/>
            <person name="McFadden G.I."/>
            <person name="Lane C.E."/>
            <person name="Keeling P.J."/>
            <person name="Gray M.W."/>
            <person name="Grigoriev I.V."/>
            <person name="Archibald J.M."/>
        </authorList>
    </citation>
    <scope>NUCLEOTIDE SEQUENCE</scope>
    <source>
        <strain evidence="3 5">CCMP2712</strain>
    </source>
</reference>
<feature type="signal peptide" evidence="2">
    <location>
        <begin position="1"/>
        <end position="23"/>
    </location>
</feature>
<sequence>MKTWTLLSALVLIVGCIALSTRGIDMRTKEDKLSLLQSSRIDQMLMDLSAVTKESSDDVKSMKEKIKQLRKQAEDERSKAANWDKTVRKQETGLKKKLEKAKDDELLSSQDEDLAQEDVERASKMRKRAQRLKDESDAARRKFVAQEHPIEMATKLAGHDHKEYRRAELAVASEVAKLSEHPNDSALRKKVDHLVSISKKAKARMEDDGKLLKKLESKTADAELGGQRGYAHLRAKSVEIAKQAESVAENAVSLAKRGEKLKAAANKITEKVVKDLKVPDALHLRAQKERKAYKAHMLLIRRLQAKIDKYSNDMDKKKSHTAEESSDEKYDEERTELEKIANGSSDSKKRKSQGHSSEVEQLVAAKDSYDQLEELELKKEKAKLRMEREHSSSQSSHSSFSSETESALAKKDHLLNKTAISSPIPPSLLFTLTQHLHLDFLPANKSPWDTQRTI</sequence>
<dbReference type="PROSITE" id="PS51257">
    <property type="entry name" value="PROKAR_LIPOPROTEIN"/>
    <property type="match status" value="1"/>
</dbReference>
<name>L1JNH5_GUITC</name>
<keyword evidence="5" id="KW-1185">Reference proteome</keyword>
<evidence type="ECO:0000313" key="5">
    <source>
        <dbReference type="Proteomes" id="UP000011087"/>
    </source>
</evidence>
<feature type="region of interest" description="Disordered" evidence="1">
    <location>
        <begin position="311"/>
        <end position="365"/>
    </location>
</feature>
<dbReference type="PaxDb" id="55529-EKX50007"/>
<proteinExistence type="predicted"/>
<feature type="compositionally biased region" description="Basic and acidic residues" evidence="1">
    <location>
        <begin position="311"/>
        <end position="339"/>
    </location>
</feature>
<dbReference type="KEGG" id="gtt:GUITHDRAFT_104405"/>
<feature type="region of interest" description="Disordered" evidence="1">
    <location>
        <begin position="105"/>
        <end position="137"/>
    </location>
</feature>
<dbReference type="EMBL" id="JH992980">
    <property type="protein sequence ID" value="EKX50007.1"/>
    <property type="molecule type" value="Genomic_DNA"/>
</dbReference>
<feature type="chain" id="PRO_5008771565" evidence="2">
    <location>
        <begin position="24"/>
        <end position="454"/>
    </location>
</feature>
<evidence type="ECO:0000256" key="1">
    <source>
        <dbReference type="SAM" id="MobiDB-lite"/>
    </source>
</evidence>
<protein>
    <submittedName>
        <fullName evidence="3 4">Uncharacterized protein</fullName>
    </submittedName>
</protein>
<dbReference type="EnsemblProtists" id="EKX50007">
    <property type="protein sequence ID" value="EKX50007"/>
    <property type="gene ID" value="GUITHDRAFT_104405"/>
</dbReference>
<dbReference type="RefSeq" id="XP_005836987.1">
    <property type="nucleotide sequence ID" value="XM_005836930.1"/>
</dbReference>
<evidence type="ECO:0000313" key="4">
    <source>
        <dbReference type="EnsemblProtists" id="EKX50007"/>
    </source>
</evidence>
<dbReference type="HOGENOM" id="CLU_603327_0_0_1"/>
<dbReference type="STRING" id="905079.L1JNH5"/>
<feature type="compositionally biased region" description="Basic and acidic residues" evidence="1">
    <location>
        <begin position="54"/>
        <end position="79"/>
    </location>
</feature>
<feature type="region of interest" description="Disordered" evidence="1">
    <location>
        <begin position="380"/>
        <end position="408"/>
    </location>
</feature>
<dbReference type="AlphaFoldDB" id="L1JNH5"/>
<organism evidence="3">
    <name type="scientific">Guillardia theta (strain CCMP2712)</name>
    <name type="common">Cryptophyte</name>
    <dbReference type="NCBI Taxonomy" id="905079"/>
    <lineage>
        <taxon>Eukaryota</taxon>
        <taxon>Cryptophyceae</taxon>
        <taxon>Pyrenomonadales</taxon>
        <taxon>Geminigeraceae</taxon>
        <taxon>Guillardia</taxon>
    </lineage>
</organism>
<evidence type="ECO:0000256" key="2">
    <source>
        <dbReference type="SAM" id="SignalP"/>
    </source>
</evidence>
<keyword evidence="2" id="KW-0732">Signal</keyword>
<dbReference type="OrthoDB" id="10586103at2759"/>
<gene>
    <name evidence="3" type="ORF">GUITHDRAFT_104405</name>
</gene>
<evidence type="ECO:0000313" key="3">
    <source>
        <dbReference type="EMBL" id="EKX50007.1"/>
    </source>
</evidence>
<accession>L1JNH5</accession>
<dbReference type="GeneID" id="17306731"/>
<reference evidence="4" key="3">
    <citation type="submission" date="2015-06" db="UniProtKB">
        <authorList>
            <consortium name="EnsemblProtists"/>
        </authorList>
    </citation>
    <scope>IDENTIFICATION</scope>
</reference>
<reference evidence="5" key="2">
    <citation type="submission" date="2012-11" db="EMBL/GenBank/DDBJ databases">
        <authorList>
            <person name="Kuo A."/>
            <person name="Curtis B.A."/>
            <person name="Tanifuji G."/>
            <person name="Burki F."/>
            <person name="Gruber A."/>
            <person name="Irimia M."/>
            <person name="Maruyama S."/>
            <person name="Arias M.C."/>
            <person name="Ball S.G."/>
            <person name="Gile G.H."/>
            <person name="Hirakawa Y."/>
            <person name="Hopkins J.F."/>
            <person name="Rensing S.A."/>
            <person name="Schmutz J."/>
            <person name="Symeonidi A."/>
            <person name="Elias M."/>
            <person name="Eveleigh R.J."/>
            <person name="Herman E.K."/>
            <person name="Klute M.J."/>
            <person name="Nakayama T."/>
            <person name="Obornik M."/>
            <person name="Reyes-Prieto A."/>
            <person name="Armbrust E.V."/>
            <person name="Aves S.J."/>
            <person name="Beiko R.G."/>
            <person name="Coutinho P."/>
            <person name="Dacks J.B."/>
            <person name="Durnford D.G."/>
            <person name="Fast N.M."/>
            <person name="Green B.R."/>
            <person name="Grisdale C."/>
            <person name="Hempe F."/>
            <person name="Henrissat B."/>
            <person name="Hoppner M.P."/>
            <person name="Ishida K.-I."/>
            <person name="Kim E."/>
            <person name="Koreny L."/>
            <person name="Kroth P.G."/>
            <person name="Liu Y."/>
            <person name="Malik S.-B."/>
            <person name="Maier U.G."/>
            <person name="McRose D."/>
            <person name="Mock T."/>
            <person name="Neilson J.A."/>
            <person name="Onodera N.T."/>
            <person name="Poole A.M."/>
            <person name="Pritham E.J."/>
            <person name="Richards T.A."/>
            <person name="Rocap G."/>
            <person name="Roy S.W."/>
            <person name="Sarai C."/>
            <person name="Schaack S."/>
            <person name="Shirato S."/>
            <person name="Slamovits C.H."/>
            <person name="Spencer D.F."/>
            <person name="Suzuki S."/>
            <person name="Worden A.Z."/>
            <person name="Zauner S."/>
            <person name="Barry K."/>
            <person name="Bell C."/>
            <person name="Bharti A.K."/>
            <person name="Crow J.A."/>
            <person name="Grimwood J."/>
            <person name="Kramer R."/>
            <person name="Lindquist E."/>
            <person name="Lucas S."/>
            <person name="Salamov A."/>
            <person name="McFadden G.I."/>
            <person name="Lane C.E."/>
            <person name="Keeling P.J."/>
            <person name="Gray M.W."/>
            <person name="Grigoriev I.V."/>
            <person name="Archibald J.M."/>
        </authorList>
    </citation>
    <scope>NUCLEOTIDE SEQUENCE</scope>
    <source>
        <strain evidence="5">CCMP2712</strain>
    </source>
</reference>
<feature type="compositionally biased region" description="Low complexity" evidence="1">
    <location>
        <begin position="392"/>
        <end position="406"/>
    </location>
</feature>